<feature type="transmembrane region" description="Helical" evidence="6">
    <location>
        <begin position="301"/>
        <end position="319"/>
    </location>
</feature>
<evidence type="ECO:0000256" key="4">
    <source>
        <dbReference type="ARBA" id="ARBA00022989"/>
    </source>
</evidence>
<comment type="subcellular location">
    <subcellularLocation>
        <location evidence="1">Cell membrane</location>
        <topology evidence="1">Multi-pass membrane protein</topology>
    </subcellularLocation>
</comment>
<reference evidence="8" key="1">
    <citation type="submission" date="2018-06" db="EMBL/GenBank/DDBJ databases">
        <authorList>
            <person name="Zhirakovskaya E."/>
        </authorList>
    </citation>
    <scope>NUCLEOTIDE SEQUENCE</scope>
</reference>
<feature type="transmembrane region" description="Helical" evidence="6">
    <location>
        <begin position="268"/>
        <end position="289"/>
    </location>
</feature>
<dbReference type="Pfam" id="PF00482">
    <property type="entry name" value="T2SSF"/>
    <property type="match status" value="1"/>
</dbReference>
<sequence>MNVTDPTIVIIGIFACVFIILATLAAASGMFSNGNKVIGKKLDKIIERHGNSKGRAQEQAKKALFVKKETSLFDRFIPKPDELRARLNKTGKNITFKKYVLTSLVLIAVFTFLMDIFIGMSLVPSLMVSIFAGLFIPHFYINRTINKRLKNFTKQFPEAIDLIVRGLRAGLPVTESIHAVAREMPDPISTEFGIITDEIRLGKTMDEALWATAKRLDTPDFKFFVISLSVQQETGGNLTETLTNLTEILRGRTRLKLKIKAMVSEGKASAYIIGSLPFLMVGLLSAMNYEYMSVMFTDPKGQIALIGAAIWMGIGVFILSQMINFEI</sequence>
<dbReference type="InterPro" id="IPR042094">
    <property type="entry name" value="T2SS_GspF_sf"/>
</dbReference>
<dbReference type="EMBL" id="UOED01000021">
    <property type="protein sequence ID" value="VAV87087.1"/>
    <property type="molecule type" value="Genomic_DNA"/>
</dbReference>
<accession>A0A3B0R6A7</accession>
<organism evidence="8">
    <name type="scientific">hydrothermal vent metagenome</name>
    <dbReference type="NCBI Taxonomy" id="652676"/>
    <lineage>
        <taxon>unclassified sequences</taxon>
        <taxon>metagenomes</taxon>
        <taxon>ecological metagenomes</taxon>
    </lineage>
</organism>
<dbReference type="PANTHER" id="PTHR35007:SF1">
    <property type="entry name" value="PILUS ASSEMBLY PROTEIN"/>
    <property type="match status" value="1"/>
</dbReference>
<keyword evidence="4 6" id="KW-1133">Transmembrane helix</keyword>
<feature type="transmembrane region" description="Helical" evidence="6">
    <location>
        <begin position="124"/>
        <end position="141"/>
    </location>
</feature>
<dbReference type="Gene3D" id="1.20.81.30">
    <property type="entry name" value="Type II secretion system (T2SS), domain F"/>
    <property type="match status" value="1"/>
</dbReference>
<keyword evidence="5 6" id="KW-0472">Membrane</keyword>
<protein>
    <submittedName>
        <fullName evidence="8">Flp pilus assembly protein TadB</fullName>
    </submittedName>
</protein>
<feature type="domain" description="Type II secretion system protein GspF" evidence="7">
    <location>
        <begin position="160"/>
        <end position="284"/>
    </location>
</feature>
<evidence type="ECO:0000313" key="8">
    <source>
        <dbReference type="EMBL" id="VAV87087.1"/>
    </source>
</evidence>
<proteinExistence type="predicted"/>
<evidence type="ECO:0000256" key="3">
    <source>
        <dbReference type="ARBA" id="ARBA00022692"/>
    </source>
</evidence>
<dbReference type="PANTHER" id="PTHR35007">
    <property type="entry name" value="INTEGRAL MEMBRANE PROTEIN-RELATED"/>
    <property type="match status" value="1"/>
</dbReference>
<evidence type="ECO:0000256" key="2">
    <source>
        <dbReference type="ARBA" id="ARBA00022475"/>
    </source>
</evidence>
<feature type="transmembrane region" description="Helical" evidence="6">
    <location>
        <begin position="6"/>
        <end position="31"/>
    </location>
</feature>
<dbReference type="GO" id="GO:0005886">
    <property type="term" value="C:plasma membrane"/>
    <property type="evidence" value="ECO:0007669"/>
    <property type="project" value="UniProtKB-SubCell"/>
</dbReference>
<keyword evidence="2" id="KW-1003">Cell membrane</keyword>
<dbReference type="AlphaFoldDB" id="A0A3B0R6A7"/>
<feature type="transmembrane region" description="Helical" evidence="6">
    <location>
        <begin position="99"/>
        <end position="118"/>
    </location>
</feature>
<name>A0A3B0R6A7_9ZZZZ</name>
<gene>
    <name evidence="8" type="ORF">MNBD_ALPHA02-426</name>
</gene>
<evidence type="ECO:0000259" key="7">
    <source>
        <dbReference type="Pfam" id="PF00482"/>
    </source>
</evidence>
<dbReference type="InterPro" id="IPR018076">
    <property type="entry name" value="T2SS_GspF_dom"/>
</dbReference>
<evidence type="ECO:0000256" key="1">
    <source>
        <dbReference type="ARBA" id="ARBA00004651"/>
    </source>
</evidence>
<evidence type="ECO:0000256" key="5">
    <source>
        <dbReference type="ARBA" id="ARBA00023136"/>
    </source>
</evidence>
<keyword evidence="3 6" id="KW-0812">Transmembrane</keyword>
<evidence type="ECO:0000256" key="6">
    <source>
        <dbReference type="SAM" id="Phobius"/>
    </source>
</evidence>